<evidence type="ECO:0000256" key="3">
    <source>
        <dbReference type="ARBA" id="ARBA00001941"/>
    </source>
</evidence>
<dbReference type="AlphaFoldDB" id="A0A1W1Z2Z2"/>
<dbReference type="PANTHER" id="PTHR11845">
    <property type="entry name" value="5'-DEOXYNUCLEOTIDASE HDDC2"/>
    <property type="match status" value="1"/>
</dbReference>
<evidence type="ECO:0000259" key="8">
    <source>
        <dbReference type="SMART" id="SM00471"/>
    </source>
</evidence>
<accession>A0A1W1Z2Z2</accession>
<comment type="cofactor">
    <cofactor evidence="2">
        <name>Mn(2+)</name>
        <dbReference type="ChEBI" id="CHEBI:29035"/>
    </cofactor>
</comment>
<keyword evidence="10" id="KW-1185">Reference proteome</keyword>
<dbReference type="EMBL" id="FWXW01000001">
    <property type="protein sequence ID" value="SMC42318.1"/>
    <property type="molecule type" value="Genomic_DNA"/>
</dbReference>
<dbReference type="Gene3D" id="1.10.3210.10">
    <property type="entry name" value="Hypothetical protein af1432"/>
    <property type="match status" value="1"/>
</dbReference>
<keyword evidence="7 9" id="KW-0378">Hydrolase</keyword>
<dbReference type="PANTHER" id="PTHR11845:SF13">
    <property type="entry name" value="5'-DEOXYNUCLEOTIDASE HDDC2"/>
    <property type="match status" value="1"/>
</dbReference>
<dbReference type="Proteomes" id="UP000192790">
    <property type="component" value="Unassembled WGS sequence"/>
</dbReference>
<dbReference type="SUPFAM" id="SSF109604">
    <property type="entry name" value="HD-domain/PDEase-like"/>
    <property type="match status" value="1"/>
</dbReference>
<organism evidence="9 10">
    <name type="scientific">Papillibacter cinnamivorans DSM 12816</name>
    <dbReference type="NCBI Taxonomy" id="1122930"/>
    <lineage>
        <taxon>Bacteria</taxon>
        <taxon>Bacillati</taxon>
        <taxon>Bacillota</taxon>
        <taxon>Clostridia</taxon>
        <taxon>Eubacteriales</taxon>
        <taxon>Oscillospiraceae</taxon>
        <taxon>Papillibacter</taxon>
    </lineage>
</organism>
<evidence type="ECO:0000256" key="5">
    <source>
        <dbReference type="ARBA" id="ARBA00012964"/>
    </source>
</evidence>
<dbReference type="RefSeq" id="WP_200809666.1">
    <property type="nucleotide sequence ID" value="NZ_FWXW01000001.1"/>
</dbReference>
<name>A0A1W1Z2Z2_9FIRM</name>
<dbReference type="EC" id="3.1.3.89" evidence="5"/>
<proteinExistence type="predicted"/>
<keyword evidence="6" id="KW-0479">Metal-binding</keyword>
<evidence type="ECO:0000256" key="4">
    <source>
        <dbReference type="ARBA" id="ARBA00011738"/>
    </source>
</evidence>
<evidence type="ECO:0000256" key="6">
    <source>
        <dbReference type="ARBA" id="ARBA00022723"/>
    </source>
</evidence>
<feature type="domain" description="HD/PDEase" evidence="8">
    <location>
        <begin position="29"/>
        <end position="144"/>
    </location>
</feature>
<comment type="catalytic activity">
    <reaction evidence="1">
        <text>a 2'-deoxyribonucleoside 5'-phosphate + H2O = a 2'-deoxyribonucleoside + phosphate</text>
        <dbReference type="Rhea" id="RHEA:36167"/>
        <dbReference type="ChEBI" id="CHEBI:15377"/>
        <dbReference type="ChEBI" id="CHEBI:18274"/>
        <dbReference type="ChEBI" id="CHEBI:43474"/>
        <dbReference type="ChEBI" id="CHEBI:65317"/>
        <dbReference type="EC" id="3.1.3.89"/>
    </reaction>
</comment>
<dbReference type="STRING" id="1122930.SAMN02745168_0866"/>
<comment type="cofactor">
    <cofactor evidence="3">
        <name>Co(2+)</name>
        <dbReference type="ChEBI" id="CHEBI:48828"/>
    </cofactor>
</comment>
<reference evidence="9 10" key="1">
    <citation type="submission" date="2017-04" db="EMBL/GenBank/DDBJ databases">
        <authorList>
            <person name="Afonso C.L."/>
            <person name="Miller P.J."/>
            <person name="Scott M.A."/>
            <person name="Spackman E."/>
            <person name="Goraichik I."/>
            <person name="Dimitrov K.M."/>
            <person name="Suarez D.L."/>
            <person name="Swayne D.E."/>
        </authorList>
    </citation>
    <scope>NUCLEOTIDE SEQUENCE [LARGE SCALE GENOMIC DNA]</scope>
    <source>
        <strain evidence="9 10">DSM 12816</strain>
    </source>
</reference>
<gene>
    <name evidence="9" type="ORF">SAMN02745168_0866</name>
</gene>
<evidence type="ECO:0000256" key="2">
    <source>
        <dbReference type="ARBA" id="ARBA00001936"/>
    </source>
</evidence>
<dbReference type="InterPro" id="IPR039356">
    <property type="entry name" value="YfbR/HDDC2"/>
</dbReference>
<evidence type="ECO:0000256" key="7">
    <source>
        <dbReference type="ARBA" id="ARBA00022801"/>
    </source>
</evidence>
<dbReference type="InterPro" id="IPR003607">
    <property type="entry name" value="HD/PDEase_dom"/>
</dbReference>
<dbReference type="GO" id="GO:0005737">
    <property type="term" value="C:cytoplasm"/>
    <property type="evidence" value="ECO:0007669"/>
    <property type="project" value="TreeGrafter"/>
</dbReference>
<dbReference type="GO" id="GO:0002953">
    <property type="term" value="F:5'-deoxynucleotidase activity"/>
    <property type="evidence" value="ECO:0007669"/>
    <property type="project" value="UniProtKB-EC"/>
</dbReference>
<dbReference type="SMART" id="SM00471">
    <property type="entry name" value="HDc"/>
    <property type="match status" value="1"/>
</dbReference>
<evidence type="ECO:0000256" key="1">
    <source>
        <dbReference type="ARBA" id="ARBA00001638"/>
    </source>
</evidence>
<protein>
    <recommendedName>
        <fullName evidence="5">5'-deoxynucleotidase</fullName>
        <ecNumber evidence="5">3.1.3.89</ecNumber>
    </recommendedName>
</protein>
<dbReference type="InterPro" id="IPR006674">
    <property type="entry name" value="HD_domain"/>
</dbReference>
<dbReference type="Pfam" id="PF13023">
    <property type="entry name" value="HD_3"/>
    <property type="match status" value="1"/>
</dbReference>
<evidence type="ECO:0000313" key="10">
    <source>
        <dbReference type="Proteomes" id="UP000192790"/>
    </source>
</evidence>
<evidence type="ECO:0000313" key="9">
    <source>
        <dbReference type="EMBL" id="SMC42318.1"/>
    </source>
</evidence>
<comment type="subunit">
    <text evidence="4">Homodimer.</text>
</comment>
<dbReference type="GO" id="GO:0046872">
    <property type="term" value="F:metal ion binding"/>
    <property type="evidence" value="ECO:0007669"/>
    <property type="project" value="UniProtKB-KW"/>
</dbReference>
<sequence length="190" mass="21646">MTSEALLSFLMKIEKLKCNTRHSWTSTGRRESVAEHSWRLAVLSMLVGDQLPGVDMEKVLTMCLIHDFGEAVTGDIPSFLKTQENDRTELLAVRDLLSGLPKEPGESWRALFDEMAELKTPEAKVFKALDKMEAVISHNEAPLETWLPLERELNLTYGEEEASEFPFLRQLREAIRRTTAQKTAENPEEN</sequence>